<keyword evidence="8" id="KW-1185">Reference proteome</keyword>
<sequence length="109" mass="11791">MATSYRDLKAQIEELTAKAEAARVSELALVIADMKEKIAEYGITATDLGFKSAKGSRKSVGQAIADATEKKAVEAKYKGPKGDLWSGRGRAPTWTKELPAGKTLEDYKI</sequence>
<dbReference type="PANTHER" id="PTHR38097:SF2">
    <property type="entry name" value="DNA-BINDING PROTEIN STPA"/>
    <property type="match status" value="1"/>
</dbReference>
<organism evidence="7 8">
    <name type="scientific">Limnohabitans lacus</name>
    <dbReference type="NCBI Taxonomy" id="3045173"/>
    <lineage>
        <taxon>Bacteria</taxon>
        <taxon>Pseudomonadati</taxon>
        <taxon>Pseudomonadota</taxon>
        <taxon>Betaproteobacteria</taxon>
        <taxon>Burkholderiales</taxon>
        <taxon>Comamonadaceae</taxon>
        <taxon>Limnohabitans</taxon>
    </lineage>
</organism>
<feature type="region of interest" description="Disordered" evidence="5">
    <location>
        <begin position="84"/>
        <end position="109"/>
    </location>
</feature>
<evidence type="ECO:0000313" key="8">
    <source>
        <dbReference type="Proteomes" id="UP001431902"/>
    </source>
</evidence>
<proteinExistence type="inferred from homology"/>
<name>A0ABT6XB59_9BURK</name>
<evidence type="ECO:0000256" key="5">
    <source>
        <dbReference type="SAM" id="MobiDB-lite"/>
    </source>
</evidence>
<protein>
    <submittedName>
        <fullName evidence="7">H-NS histone family protein</fullName>
    </submittedName>
</protein>
<dbReference type="EMBL" id="JASGBH010000014">
    <property type="protein sequence ID" value="MDI9235142.1"/>
    <property type="molecule type" value="Genomic_DNA"/>
</dbReference>
<feature type="domain" description="DNA-binding protein H-NS-like C-terminal" evidence="6">
    <location>
        <begin position="67"/>
        <end position="109"/>
    </location>
</feature>
<evidence type="ECO:0000313" key="7">
    <source>
        <dbReference type="EMBL" id="MDI9235142.1"/>
    </source>
</evidence>
<dbReference type="SUPFAM" id="SSF81273">
    <property type="entry name" value="H-NS histone-like proteins"/>
    <property type="match status" value="1"/>
</dbReference>
<comment type="subcellular location">
    <subcellularLocation>
        <location evidence="1">Cytoplasm</location>
        <location evidence="1">Nucleoid</location>
    </subcellularLocation>
</comment>
<dbReference type="Gene3D" id="4.10.430.10">
    <property type="entry name" value="Histone-like protein H-NS, C-terminal domain"/>
    <property type="match status" value="1"/>
</dbReference>
<evidence type="ECO:0000259" key="6">
    <source>
        <dbReference type="SMART" id="SM00528"/>
    </source>
</evidence>
<comment type="similarity">
    <text evidence="2">Belongs to the histone-like protein H-NS family.</text>
</comment>
<keyword evidence="4" id="KW-0238">DNA-binding</keyword>
<keyword evidence="3" id="KW-0963">Cytoplasm</keyword>
<gene>
    <name evidence="7" type="ORF">QLQ16_14985</name>
</gene>
<dbReference type="Pfam" id="PF00816">
    <property type="entry name" value="Histone_HNS"/>
    <property type="match status" value="1"/>
</dbReference>
<evidence type="ECO:0000256" key="4">
    <source>
        <dbReference type="ARBA" id="ARBA00023125"/>
    </source>
</evidence>
<dbReference type="PANTHER" id="PTHR38097">
    <property type="match status" value="1"/>
</dbReference>
<dbReference type="InterPro" id="IPR027444">
    <property type="entry name" value="H-NS_C_dom"/>
</dbReference>
<comment type="caution">
    <text evidence="7">The sequence shown here is derived from an EMBL/GenBank/DDBJ whole genome shotgun (WGS) entry which is preliminary data.</text>
</comment>
<accession>A0ABT6XB59</accession>
<dbReference type="SMART" id="SM00528">
    <property type="entry name" value="HNS"/>
    <property type="match status" value="1"/>
</dbReference>
<evidence type="ECO:0000256" key="3">
    <source>
        <dbReference type="ARBA" id="ARBA00022490"/>
    </source>
</evidence>
<reference evidence="7" key="1">
    <citation type="submission" date="2023-05" db="EMBL/GenBank/DDBJ databases">
        <title>Limnohabitans sp. strain HM2-2 Genome sequencing and assembly.</title>
        <authorList>
            <person name="Jung Y."/>
        </authorList>
    </citation>
    <scope>NUCLEOTIDE SEQUENCE</scope>
    <source>
        <strain evidence="7">HM2-2</strain>
    </source>
</reference>
<dbReference type="Proteomes" id="UP001431902">
    <property type="component" value="Unassembled WGS sequence"/>
</dbReference>
<dbReference type="InterPro" id="IPR037150">
    <property type="entry name" value="H-NS_C_dom_sf"/>
</dbReference>
<evidence type="ECO:0000256" key="1">
    <source>
        <dbReference type="ARBA" id="ARBA00004453"/>
    </source>
</evidence>
<evidence type="ECO:0000256" key="2">
    <source>
        <dbReference type="ARBA" id="ARBA00010610"/>
    </source>
</evidence>